<accession>A0ABS0S9U6</accession>
<keyword evidence="1" id="KW-0808">Transferase</keyword>
<reference evidence="1 2" key="1">
    <citation type="submission" date="2020-10" db="EMBL/GenBank/DDBJ databases">
        <title>Aquamicrobium zhengzhouensis sp. nov., a exopolysaccharide producing bacterium isolated from farmland soil.</title>
        <authorList>
            <person name="Wang X."/>
        </authorList>
    </citation>
    <scope>NUCLEOTIDE SEQUENCE [LARGE SCALE GENOMIC DNA]</scope>
    <source>
        <strain evidence="2">cd-1</strain>
    </source>
</reference>
<dbReference type="CDD" id="cd02440">
    <property type="entry name" value="AdoMet_MTases"/>
    <property type="match status" value="1"/>
</dbReference>
<dbReference type="InterPro" id="IPR002052">
    <property type="entry name" value="DNA_methylase_N6_adenine_CS"/>
</dbReference>
<dbReference type="PRINTS" id="PR00507">
    <property type="entry name" value="N12N6MTFRASE"/>
</dbReference>
<dbReference type="Proteomes" id="UP000601789">
    <property type="component" value="Unassembled WGS sequence"/>
</dbReference>
<sequence length="213" mass="24048">MSGEHTIATALVKAQKAHKRKAADFYPTPPDVTVALVEFLALHWGSRIWEPACGDGAMARVLEAYHCHVTSTDLRDDPSIYGTGGANFLTADVAEGDGPDWIITNPPFNLAEAFIRKSLSITPNVAMLLSNQYWHAATRKRLFDDHPPAWVLPLLWRPAFLEKERGKSPMMNVMWVVWQEGQHDARYRLLTRPERLPDYSTKSTLDPELEDLL</sequence>
<dbReference type="InterPro" id="IPR029063">
    <property type="entry name" value="SAM-dependent_MTases_sf"/>
</dbReference>
<keyword evidence="1" id="KW-0489">Methyltransferase</keyword>
<dbReference type="Gene3D" id="3.40.50.150">
    <property type="entry name" value="Vaccinia Virus protein VP39"/>
    <property type="match status" value="1"/>
</dbReference>
<dbReference type="RefSeq" id="WP_198474957.1">
    <property type="nucleotide sequence ID" value="NZ_JADGMQ010000002.1"/>
</dbReference>
<dbReference type="GO" id="GO:0032259">
    <property type="term" value="P:methylation"/>
    <property type="evidence" value="ECO:0007669"/>
    <property type="project" value="UniProtKB-KW"/>
</dbReference>
<evidence type="ECO:0000313" key="2">
    <source>
        <dbReference type="Proteomes" id="UP000601789"/>
    </source>
</evidence>
<dbReference type="SUPFAM" id="SSF53335">
    <property type="entry name" value="S-adenosyl-L-methionine-dependent methyltransferases"/>
    <property type="match status" value="1"/>
</dbReference>
<dbReference type="GO" id="GO:0008168">
    <property type="term" value="F:methyltransferase activity"/>
    <property type="evidence" value="ECO:0007669"/>
    <property type="project" value="UniProtKB-KW"/>
</dbReference>
<proteinExistence type="predicted"/>
<protein>
    <submittedName>
        <fullName evidence="1">SAM-dependent DNA methyltransferase</fullName>
    </submittedName>
</protein>
<dbReference type="EMBL" id="JADGMQ010000002">
    <property type="protein sequence ID" value="MBI1620037.1"/>
    <property type="molecule type" value="Genomic_DNA"/>
</dbReference>
<gene>
    <name evidence="1" type="ORF">IOD40_05085</name>
</gene>
<comment type="caution">
    <text evidence="1">The sequence shown here is derived from an EMBL/GenBank/DDBJ whole genome shotgun (WGS) entry which is preliminary data.</text>
</comment>
<name>A0ABS0S9U6_9HYPH</name>
<keyword evidence="2" id="KW-1185">Reference proteome</keyword>
<evidence type="ECO:0000313" key="1">
    <source>
        <dbReference type="EMBL" id="MBI1620037.1"/>
    </source>
</evidence>
<dbReference type="PROSITE" id="PS00092">
    <property type="entry name" value="N6_MTASE"/>
    <property type="match status" value="1"/>
</dbReference>
<organism evidence="1 2">
    <name type="scientific">Aquamicrobium zhengzhouense</name>
    <dbReference type="NCBI Taxonomy" id="2781738"/>
    <lineage>
        <taxon>Bacteria</taxon>
        <taxon>Pseudomonadati</taxon>
        <taxon>Pseudomonadota</taxon>
        <taxon>Alphaproteobacteria</taxon>
        <taxon>Hyphomicrobiales</taxon>
        <taxon>Phyllobacteriaceae</taxon>
        <taxon>Aquamicrobium</taxon>
    </lineage>
</organism>